<organism evidence="1 2">
    <name type="scientific">Acinetobacter bereziniae</name>
    <name type="common">Acinetobacter genomosp. 10</name>
    <dbReference type="NCBI Taxonomy" id="106648"/>
    <lineage>
        <taxon>Bacteria</taxon>
        <taxon>Pseudomonadati</taxon>
        <taxon>Pseudomonadota</taxon>
        <taxon>Gammaproteobacteria</taxon>
        <taxon>Moraxellales</taxon>
        <taxon>Moraxellaceae</taxon>
        <taxon>Acinetobacter</taxon>
    </lineage>
</organism>
<evidence type="ECO:0000313" key="2">
    <source>
        <dbReference type="Proteomes" id="UP000644140"/>
    </source>
</evidence>
<dbReference type="RefSeq" id="WP_198114807.1">
    <property type="nucleotide sequence ID" value="NZ_CP066121.1"/>
</dbReference>
<dbReference type="Proteomes" id="UP000644140">
    <property type="component" value="Chromosome"/>
</dbReference>
<reference evidence="1" key="1">
    <citation type="submission" date="2022-02" db="EMBL/GenBank/DDBJ databases">
        <title>Characterization of Tn125 harboring carbapenem-resistant Acinetobacter bereziniae clinical isolates.</title>
        <authorList>
            <person name="Wong N.-K."/>
            <person name="Pan Q."/>
        </authorList>
    </citation>
    <scope>NUCLEOTIDE SEQUENCE</scope>
    <source>
        <strain evidence="1">GD03393</strain>
    </source>
</reference>
<proteinExistence type="predicted"/>
<dbReference type="AlphaFoldDB" id="A0A8I1AJK4"/>
<evidence type="ECO:0000313" key="1">
    <source>
        <dbReference type="EMBL" id="UUN95928.1"/>
    </source>
</evidence>
<name>A0A8I1AJK4_ACIBZ</name>
<gene>
    <name evidence="1" type="ORF">I9054_011070</name>
</gene>
<accession>A0A8I1AJK4</accession>
<sequence>MSIGINHYWVEGKCEQKFVQSSSLLGKAEIIDLSELSENNVRKIILKLGGNKKNVWINIIFDTDVLINNSTKLNCFKSNLDYLTRQGFNLRLMQQHYDFEDEIMKCNNISTNQFNIIFNVRNKSEFKSTMISEKSMYDKISKVIKNFSIWDSHLISHLNKFEDAKCNFTRLPKKPMKK</sequence>
<protein>
    <submittedName>
        <fullName evidence="1">Uncharacterized protein</fullName>
    </submittedName>
</protein>
<dbReference type="EMBL" id="CP092085">
    <property type="protein sequence ID" value="UUN95928.1"/>
    <property type="molecule type" value="Genomic_DNA"/>
</dbReference>